<dbReference type="AlphaFoldDB" id="A0A5E4M261"/>
<name>A0A5E4M261_9HEMI</name>
<evidence type="ECO:0000313" key="2">
    <source>
        <dbReference type="EMBL" id="VVC24795.1"/>
    </source>
</evidence>
<organism evidence="2 3">
    <name type="scientific">Cinara cedri</name>
    <dbReference type="NCBI Taxonomy" id="506608"/>
    <lineage>
        <taxon>Eukaryota</taxon>
        <taxon>Metazoa</taxon>
        <taxon>Ecdysozoa</taxon>
        <taxon>Arthropoda</taxon>
        <taxon>Hexapoda</taxon>
        <taxon>Insecta</taxon>
        <taxon>Pterygota</taxon>
        <taxon>Neoptera</taxon>
        <taxon>Paraneoptera</taxon>
        <taxon>Hemiptera</taxon>
        <taxon>Sternorrhyncha</taxon>
        <taxon>Aphidomorpha</taxon>
        <taxon>Aphidoidea</taxon>
        <taxon>Aphididae</taxon>
        <taxon>Lachninae</taxon>
        <taxon>Cinara</taxon>
    </lineage>
</organism>
<evidence type="ECO:0000313" key="3">
    <source>
        <dbReference type="Proteomes" id="UP000325440"/>
    </source>
</evidence>
<feature type="signal peptide" evidence="1">
    <location>
        <begin position="1"/>
        <end position="21"/>
    </location>
</feature>
<sequence length="407" mass="45332">MQRASAITTLVLIASVAFTYAADLSPAVNWSSDDDALPEVLPKKMSGKTDDEIQKALFQAYENQLKVISEYSGHVLDPEFPYGQFKDEMPVTNARTSNSQSDITFYNNNIRGFVGYNKNSINIKWVPNQVVTEIGWKEWNIRGRYTFMNSSFFDQGKYLIKLQDIKYLAGTTLSENTEAYPSTVPKSSISYKNIISSFITSGSLEILKNSDFPNIKHFVEDIVFQQVADRIVKDTHNNITVAIRQAVKPYIIFKNDTDPNFPGVTGKLIVGGVGYSITNTVISGLSNIEQKLKKIAVKMATNTAMADLRMTVHKLDGKFDFKLEESKPVVGKGTFAITRIDVNVSFNMLKPAECKAETAVNQPVVKYGTKISADSEKTLTNAFVENVKSQLNTIVCKTLSQMIKSVK</sequence>
<keyword evidence="1" id="KW-0732">Signal</keyword>
<protein>
    <recommendedName>
        <fullName evidence="4">Haemolymph juvenile hormone binding</fullName>
    </recommendedName>
</protein>
<dbReference type="OrthoDB" id="6583164at2759"/>
<dbReference type="Proteomes" id="UP000325440">
    <property type="component" value="Unassembled WGS sequence"/>
</dbReference>
<evidence type="ECO:0008006" key="4">
    <source>
        <dbReference type="Google" id="ProtNLM"/>
    </source>
</evidence>
<accession>A0A5E4M261</accession>
<gene>
    <name evidence="2" type="ORF">CINCED_3A007355</name>
</gene>
<proteinExistence type="predicted"/>
<keyword evidence="3" id="KW-1185">Reference proteome</keyword>
<evidence type="ECO:0000256" key="1">
    <source>
        <dbReference type="SAM" id="SignalP"/>
    </source>
</evidence>
<reference evidence="2 3" key="1">
    <citation type="submission" date="2019-08" db="EMBL/GenBank/DDBJ databases">
        <authorList>
            <person name="Alioto T."/>
            <person name="Alioto T."/>
            <person name="Gomez Garrido J."/>
        </authorList>
    </citation>
    <scope>NUCLEOTIDE SEQUENCE [LARGE SCALE GENOMIC DNA]</scope>
</reference>
<dbReference type="EMBL" id="CABPRJ010000006">
    <property type="protein sequence ID" value="VVC24795.1"/>
    <property type="molecule type" value="Genomic_DNA"/>
</dbReference>
<feature type="chain" id="PRO_5022714999" description="Haemolymph juvenile hormone binding" evidence="1">
    <location>
        <begin position="22"/>
        <end position="407"/>
    </location>
</feature>